<protein>
    <recommendedName>
        <fullName evidence="3">Secreted protein</fullName>
    </recommendedName>
</protein>
<dbReference type="EMBL" id="JANPWB010000002">
    <property type="protein sequence ID" value="KAJ1208563.1"/>
    <property type="molecule type" value="Genomic_DNA"/>
</dbReference>
<evidence type="ECO:0008006" key="3">
    <source>
        <dbReference type="Google" id="ProtNLM"/>
    </source>
</evidence>
<reference evidence="1" key="1">
    <citation type="journal article" date="2022" name="bioRxiv">
        <title>Sequencing and chromosome-scale assembly of the giantPleurodeles waltlgenome.</title>
        <authorList>
            <person name="Brown T."/>
            <person name="Elewa A."/>
            <person name="Iarovenko S."/>
            <person name="Subramanian E."/>
            <person name="Araus A.J."/>
            <person name="Petzold A."/>
            <person name="Susuki M."/>
            <person name="Suzuki K.-i.T."/>
            <person name="Hayashi T."/>
            <person name="Toyoda A."/>
            <person name="Oliveira C."/>
            <person name="Osipova E."/>
            <person name="Leigh N.D."/>
            <person name="Simon A."/>
            <person name="Yun M.H."/>
        </authorList>
    </citation>
    <scope>NUCLEOTIDE SEQUENCE</scope>
    <source>
        <strain evidence="1">20211129_DDA</strain>
        <tissue evidence="1">Liver</tissue>
    </source>
</reference>
<keyword evidence="2" id="KW-1185">Reference proteome</keyword>
<sequence length="92" mass="10170">MAAEGVRLQLLRVIGSLLACSPGEMGARMHLLTWVTHRLVANVMRRDAKRLLLYVGPIRHINQTATRPNTLLVLKDEGLAPLNFISSTPDTV</sequence>
<name>A0AAV7W3K9_PLEWA</name>
<organism evidence="1 2">
    <name type="scientific">Pleurodeles waltl</name>
    <name type="common">Iberian ribbed newt</name>
    <dbReference type="NCBI Taxonomy" id="8319"/>
    <lineage>
        <taxon>Eukaryota</taxon>
        <taxon>Metazoa</taxon>
        <taxon>Chordata</taxon>
        <taxon>Craniata</taxon>
        <taxon>Vertebrata</taxon>
        <taxon>Euteleostomi</taxon>
        <taxon>Amphibia</taxon>
        <taxon>Batrachia</taxon>
        <taxon>Caudata</taxon>
        <taxon>Salamandroidea</taxon>
        <taxon>Salamandridae</taxon>
        <taxon>Pleurodelinae</taxon>
        <taxon>Pleurodeles</taxon>
    </lineage>
</organism>
<dbReference type="AlphaFoldDB" id="A0AAV7W3K9"/>
<evidence type="ECO:0000313" key="2">
    <source>
        <dbReference type="Proteomes" id="UP001066276"/>
    </source>
</evidence>
<proteinExistence type="predicted"/>
<evidence type="ECO:0000313" key="1">
    <source>
        <dbReference type="EMBL" id="KAJ1208563.1"/>
    </source>
</evidence>
<dbReference type="Proteomes" id="UP001066276">
    <property type="component" value="Chromosome 1_2"/>
</dbReference>
<comment type="caution">
    <text evidence="1">The sequence shown here is derived from an EMBL/GenBank/DDBJ whole genome shotgun (WGS) entry which is preliminary data.</text>
</comment>
<gene>
    <name evidence="1" type="ORF">NDU88_003947</name>
</gene>
<accession>A0AAV7W3K9</accession>